<dbReference type="AlphaFoldDB" id="A0A9W9K9F3"/>
<dbReference type="OrthoDB" id="4738875at2759"/>
<proteinExistence type="predicted"/>
<reference evidence="1" key="2">
    <citation type="journal article" date="2023" name="IMA Fungus">
        <title>Comparative genomic study of the Penicillium genus elucidates a diverse pangenome and 15 lateral gene transfer events.</title>
        <authorList>
            <person name="Petersen C."/>
            <person name="Sorensen T."/>
            <person name="Nielsen M.R."/>
            <person name="Sondergaard T.E."/>
            <person name="Sorensen J.L."/>
            <person name="Fitzpatrick D.A."/>
            <person name="Frisvad J.C."/>
            <person name="Nielsen K.L."/>
        </authorList>
    </citation>
    <scope>NUCLEOTIDE SEQUENCE</scope>
    <source>
        <strain evidence="1">IBT 30069</strain>
    </source>
</reference>
<keyword evidence="2" id="KW-1185">Reference proteome</keyword>
<dbReference type="Proteomes" id="UP001149165">
    <property type="component" value="Unassembled WGS sequence"/>
</dbReference>
<protein>
    <submittedName>
        <fullName evidence="1">Uncharacterized protein</fullName>
    </submittedName>
</protein>
<gene>
    <name evidence="1" type="ORF">N7456_007608</name>
</gene>
<organism evidence="1 2">
    <name type="scientific">Penicillium angulare</name>
    <dbReference type="NCBI Taxonomy" id="116970"/>
    <lineage>
        <taxon>Eukaryota</taxon>
        <taxon>Fungi</taxon>
        <taxon>Dikarya</taxon>
        <taxon>Ascomycota</taxon>
        <taxon>Pezizomycotina</taxon>
        <taxon>Eurotiomycetes</taxon>
        <taxon>Eurotiomycetidae</taxon>
        <taxon>Eurotiales</taxon>
        <taxon>Aspergillaceae</taxon>
        <taxon>Penicillium</taxon>
    </lineage>
</organism>
<reference evidence="1" key="1">
    <citation type="submission" date="2022-11" db="EMBL/GenBank/DDBJ databases">
        <authorList>
            <person name="Petersen C."/>
        </authorList>
    </citation>
    <scope>NUCLEOTIDE SEQUENCE</scope>
    <source>
        <strain evidence="1">IBT 30069</strain>
    </source>
</reference>
<evidence type="ECO:0000313" key="1">
    <source>
        <dbReference type="EMBL" id="KAJ5096887.1"/>
    </source>
</evidence>
<sequence>MSESFPDLPLLKTLRLAKPSDILRIGIVATASFRYSPVFRWERPYHEKFPQATLLAYRKEFTNALKNEQSVVLVVDDSFIPNESDFTEAIIPADNGWSAPATGDKVVVGAMSFKFEPGSLRQGQFSFNDGM</sequence>
<evidence type="ECO:0000313" key="2">
    <source>
        <dbReference type="Proteomes" id="UP001149165"/>
    </source>
</evidence>
<accession>A0A9W9K9F3</accession>
<dbReference type="EMBL" id="JAPQKH010000005">
    <property type="protein sequence ID" value="KAJ5096887.1"/>
    <property type="molecule type" value="Genomic_DNA"/>
</dbReference>
<comment type="caution">
    <text evidence="1">The sequence shown here is derived from an EMBL/GenBank/DDBJ whole genome shotgun (WGS) entry which is preliminary data.</text>
</comment>
<name>A0A9W9K9F3_9EURO</name>